<sequence length="297" mass="34958">MKEAYYFSHDSNARQDPKILAMRSVYSSEGYGWYWIIIEMLREQADYRIELTKYVWNALAMQMQCDSTTAKNFVDECINEFHLLHSDGQFFWSESLIRRMGAKEEKSEKAKKAAQARWAKTASNQGPMQSQCERNADAMQVSEGSNAIKERKEEERKVKKKKGEEKKEEHEASPPSSPPSSHSLFEEEQLVSDYYRDIIAELHKVKGYPADLQKDVEFIQALEEGYPTVELLAEARKWRIYKLEKPLEAKSNARSQFRTWVSKAAQWQKERDQKREEQEADYTPPYWQKWQPDEEGQ</sequence>
<dbReference type="Proteomes" id="UP001154322">
    <property type="component" value="Unassembled WGS sequence"/>
</dbReference>
<proteinExistence type="predicted"/>
<dbReference type="RefSeq" id="WP_261944601.1">
    <property type="nucleotide sequence ID" value="NZ_AP031286.1"/>
</dbReference>
<accession>A0ABN8TY62</accession>
<evidence type="ECO:0000256" key="1">
    <source>
        <dbReference type="SAM" id="MobiDB-lite"/>
    </source>
</evidence>
<feature type="region of interest" description="Disordered" evidence="1">
    <location>
        <begin position="103"/>
        <end position="185"/>
    </location>
</feature>
<feature type="region of interest" description="Disordered" evidence="1">
    <location>
        <begin position="268"/>
        <end position="297"/>
    </location>
</feature>
<dbReference type="EMBL" id="CALYLO010000001">
    <property type="protein sequence ID" value="CAH8243612.1"/>
    <property type="molecule type" value="Genomic_DNA"/>
</dbReference>
<dbReference type="Pfam" id="PF14297">
    <property type="entry name" value="Lin1244_N"/>
    <property type="match status" value="1"/>
</dbReference>
<feature type="compositionally biased region" description="Basic and acidic residues" evidence="1">
    <location>
        <begin position="268"/>
        <end position="277"/>
    </location>
</feature>
<name>A0ABN8TY62_9BACL</name>
<evidence type="ECO:0000313" key="4">
    <source>
        <dbReference type="Proteomes" id="UP001154322"/>
    </source>
</evidence>
<keyword evidence="4" id="KW-1185">Reference proteome</keyword>
<reference evidence="3" key="1">
    <citation type="submission" date="2022-06" db="EMBL/GenBank/DDBJ databases">
        <authorList>
            <person name="Dietemann V."/>
            <person name="Ory F."/>
            <person name="Dainat B."/>
            <person name="Oberhansli S."/>
        </authorList>
    </citation>
    <scope>NUCLEOTIDE SEQUENCE</scope>
    <source>
        <strain evidence="3">Ena-SAMPLE-TAB-26-04-2022-14:26:32:270-5432</strain>
    </source>
</reference>
<dbReference type="InterPro" id="IPR025400">
    <property type="entry name" value="Lin1244/Lin1753-like_N"/>
</dbReference>
<comment type="caution">
    <text evidence="3">The sequence shown here is derived from an EMBL/GenBank/DDBJ whole genome shotgun (WGS) entry which is preliminary data.</text>
</comment>
<feature type="compositionally biased region" description="Polar residues" evidence="1">
    <location>
        <begin position="123"/>
        <end position="133"/>
    </location>
</feature>
<feature type="compositionally biased region" description="Low complexity" evidence="1">
    <location>
        <begin position="113"/>
        <end position="122"/>
    </location>
</feature>
<evidence type="ECO:0000313" key="3">
    <source>
        <dbReference type="EMBL" id="CAH8243612.1"/>
    </source>
</evidence>
<organism evidence="3 4">
    <name type="scientific">Paenibacillus melissococcoides</name>
    <dbReference type="NCBI Taxonomy" id="2912268"/>
    <lineage>
        <taxon>Bacteria</taxon>
        <taxon>Bacillati</taxon>
        <taxon>Bacillota</taxon>
        <taxon>Bacilli</taxon>
        <taxon>Bacillales</taxon>
        <taxon>Paenibacillaceae</taxon>
        <taxon>Paenibacillus</taxon>
    </lineage>
</organism>
<evidence type="ECO:0000259" key="2">
    <source>
        <dbReference type="Pfam" id="PF14297"/>
    </source>
</evidence>
<feature type="domain" description="Lin1244/Lin1753-like N-terminal" evidence="2">
    <location>
        <begin position="6"/>
        <end position="95"/>
    </location>
</feature>
<feature type="compositionally biased region" description="Basic and acidic residues" evidence="1">
    <location>
        <begin position="148"/>
        <end position="172"/>
    </location>
</feature>
<gene>
    <name evidence="3" type="ORF">WJ0W_000851</name>
</gene>
<protein>
    <submittedName>
        <fullName evidence="3">DUF4373 domain-containing protein</fullName>
    </submittedName>
</protein>